<evidence type="ECO:0000313" key="2">
    <source>
        <dbReference type="Proteomes" id="UP001153331"/>
    </source>
</evidence>
<sequence length="74" mass="7930">MAGPSRGATKRLMTELQSYQKDPNEELLDLGPADEDVMHWRAVMKGVEGTAYEGTSPPVAPSICDNPSATLALL</sequence>
<evidence type="ECO:0000313" key="1">
    <source>
        <dbReference type="EMBL" id="KAJ8109397.1"/>
    </source>
</evidence>
<proteinExistence type="predicted"/>
<dbReference type="EMBL" id="JAPHNI010000618">
    <property type="protein sequence ID" value="KAJ8109397.1"/>
    <property type="molecule type" value="Genomic_DNA"/>
</dbReference>
<name>A0ACC2I230_9PLEO</name>
<dbReference type="Proteomes" id="UP001153331">
    <property type="component" value="Unassembled WGS sequence"/>
</dbReference>
<accession>A0ACC2I230</accession>
<comment type="caution">
    <text evidence="1">The sequence shown here is derived from an EMBL/GenBank/DDBJ whole genome shotgun (WGS) entry which is preliminary data.</text>
</comment>
<protein>
    <submittedName>
        <fullName evidence="1">Uncharacterized protein</fullName>
    </submittedName>
</protein>
<keyword evidence="2" id="KW-1185">Reference proteome</keyword>
<gene>
    <name evidence="1" type="ORF">OPT61_g7489</name>
</gene>
<reference evidence="1" key="1">
    <citation type="submission" date="2022-11" db="EMBL/GenBank/DDBJ databases">
        <title>Genome Sequence of Boeremia exigua.</title>
        <authorList>
            <person name="Buettner E."/>
        </authorList>
    </citation>
    <scope>NUCLEOTIDE SEQUENCE</scope>
    <source>
        <strain evidence="1">CU02</strain>
    </source>
</reference>
<organism evidence="1 2">
    <name type="scientific">Boeremia exigua</name>
    <dbReference type="NCBI Taxonomy" id="749465"/>
    <lineage>
        <taxon>Eukaryota</taxon>
        <taxon>Fungi</taxon>
        <taxon>Dikarya</taxon>
        <taxon>Ascomycota</taxon>
        <taxon>Pezizomycotina</taxon>
        <taxon>Dothideomycetes</taxon>
        <taxon>Pleosporomycetidae</taxon>
        <taxon>Pleosporales</taxon>
        <taxon>Pleosporineae</taxon>
        <taxon>Didymellaceae</taxon>
        <taxon>Boeremia</taxon>
    </lineage>
</organism>